<accession>A0A146FZY3</accession>
<dbReference type="VEuPathDB" id="FungiDB:ASPFODRAFT_718181"/>
<dbReference type="AlphaFoldDB" id="A0A146FZY3"/>
<dbReference type="GO" id="GO:0044550">
    <property type="term" value="P:secondary metabolite biosynthetic process"/>
    <property type="evidence" value="ECO:0007669"/>
    <property type="project" value="TreeGrafter"/>
</dbReference>
<dbReference type="GO" id="GO:0006633">
    <property type="term" value="P:fatty acid biosynthetic process"/>
    <property type="evidence" value="ECO:0007669"/>
    <property type="project" value="TreeGrafter"/>
</dbReference>
<sequence>MYLAANNYLDYFGRYRRRLGLPATTVALGFINDLGPLTNDPVTVKLFARDKGQSLTGAQVVGMLEPAFVNNHPNAEWLGHNDDPLSASHIVTGIDPAVLAKMARSSSASLASSPTSRWHQDPRVSLMLRAVEDASSLSNSDTNDSDTSRTAQYKRQLKAGGKGSKEGAETQTIELVTEAIRANVASLLFVDVGSVNPEKTVAEHGIDSLMAAEFRNWLQGAFGKGVSMLELMDAKMTLRRLARSVVEGTLGG</sequence>
<protein>
    <submittedName>
        <fullName evidence="2">Polyketide synthase</fullName>
    </submittedName>
</protein>
<evidence type="ECO:0000313" key="2">
    <source>
        <dbReference type="EMBL" id="GAT30945.1"/>
    </source>
</evidence>
<dbReference type="SUPFAM" id="SSF47336">
    <property type="entry name" value="ACP-like"/>
    <property type="match status" value="1"/>
</dbReference>
<dbReference type="PANTHER" id="PTHR43775">
    <property type="entry name" value="FATTY ACID SYNTHASE"/>
    <property type="match status" value="1"/>
</dbReference>
<dbReference type="InterPro" id="IPR050091">
    <property type="entry name" value="PKS_NRPS_Biosynth_Enz"/>
</dbReference>
<comment type="caution">
    <text evidence="2">The sequence shown here is derived from an EMBL/GenBank/DDBJ whole genome shotgun (WGS) entry which is preliminary data.</text>
</comment>
<dbReference type="Gene3D" id="3.40.50.720">
    <property type="entry name" value="NAD(P)-binding Rossmann-like Domain"/>
    <property type="match status" value="1"/>
</dbReference>
<dbReference type="Pfam" id="PF00550">
    <property type="entry name" value="PP-binding"/>
    <property type="match status" value="1"/>
</dbReference>
<dbReference type="SMART" id="SM00823">
    <property type="entry name" value="PKS_PP"/>
    <property type="match status" value="1"/>
</dbReference>
<dbReference type="EMBL" id="BCWF01000036">
    <property type="protein sequence ID" value="GAT30945.1"/>
    <property type="molecule type" value="Genomic_DNA"/>
</dbReference>
<organism evidence="2 3">
    <name type="scientific">Aspergillus kawachii</name>
    <name type="common">White koji mold</name>
    <name type="synonym">Aspergillus awamori var. kawachi</name>
    <dbReference type="NCBI Taxonomy" id="1069201"/>
    <lineage>
        <taxon>Eukaryota</taxon>
        <taxon>Fungi</taxon>
        <taxon>Dikarya</taxon>
        <taxon>Ascomycota</taxon>
        <taxon>Pezizomycotina</taxon>
        <taxon>Eurotiomycetes</taxon>
        <taxon>Eurotiomycetidae</taxon>
        <taxon>Eurotiales</taxon>
        <taxon>Aspergillaceae</taxon>
        <taxon>Aspergillus</taxon>
        <taxon>Aspergillus subgen. Circumdati</taxon>
    </lineage>
</organism>
<dbReference type="GO" id="GO:0031177">
    <property type="term" value="F:phosphopantetheine binding"/>
    <property type="evidence" value="ECO:0007669"/>
    <property type="project" value="InterPro"/>
</dbReference>
<evidence type="ECO:0000256" key="1">
    <source>
        <dbReference type="SAM" id="MobiDB-lite"/>
    </source>
</evidence>
<dbReference type="InterPro" id="IPR036736">
    <property type="entry name" value="ACP-like_sf"/>
</dbReference>
<dbReference type="Proteomes" id="UP000075230">
    <property type="component" value="Unassembled WGS sequence"/>
</dbReference>
<dbReference type="InterPro" id="IPR009081">
    <property type="entry name" value="PP-bd_ACP"/>
</dbReference>
<dbReference type="InterPro" id="IPR020806">
    <property type="entry name" value="PKS_PP-bd"/>
</dbReference>
<dbReference type="PROSITE" id="PS50075">
    <property type="entry name" value="CARRIER"/>
    <property type="match status" value="1"/>
</dbReference>
<dbReference type="Gene3D" id="1.10.1200.10">
    <property type="entry name" value="ACP-like"/>
    <property type="match status" value="1"/>
</dbReference>
<reference evidence="2 3" key="1">
    <citation type="journal article" date="2016" name="DNA Res.">
        <title>Genome sequence of Aspergillus luchuensis NBRC 4314.</title>
        <authorList>
            <person name="Yamada O."/>
            <person name="Machida M."/>
            <person name="Hosoyama A."/>
            <person name="Goto M."/>
            <person name="Takahashi T."/>
            <person name="Futagami T."/>
            <person name="Yamagata Y."/>
            <person name="Takeuchi M."/>
            <person name="Kobayashi T."/>
            <person name="Koike H."/>
            <person name="Abe K."/>
            <person name="Asai K."/>
            <person name="Arita M."/>
            <person name="Fujita N."/>
            <person name="Fukuda K."/>
            <person name="Higa K."/>
            <person name="Horikawa H."/>
            <person name="Ishikawa T."/>
            <person name="Jinno K."/>
            <person name="Kato Y."/>
            <person name="Kirimura K."/>
            <person name="Mizutani O."/>
            <person name="Nakasone K."/>
            <person name="Sano M."/>
            <person name="Shiraishi Y."/>
            <person name="Tsukahara M."/>
            <person name="Gomi K."/>
        </authorList>
    </citation>
    <scope>NUCLEOTIDE SEQUENCE [LARGE SCALE GENOMIC DNA]</scope>
    <source>
        <strain evidence="2 3">RIB 2604</strain>
    </source>
</reference>
<evidence type="ECO:0000313" key="3">
    <source>
        <dbReference type="Proteomes" id="UP000075230"/>
    </source>
</evidence>
<feature type="region of interest" description="Disordered" evidence="1">
    <location>
        <begin position="135"/>
        <end position="169"/>
    </location>
</feature>
<name>A0A146FZY3_ASPKA</name>
<reference evidence="3" key="2">
    <citation type="submission" date="2016-02" db="EMBL/GenBank/DDBJ databases">
        <title>Genome sequencing of Aspergillus luchuensis NBRC 4314.</title>
        <authorList>
            <person name="Yamada O."/>
        </authorList>
    </citation>
    <scope>NUCLEOTIDE SEQUENCE [LARGE SCALE GENOMIC DNA]</scope>
    <source>
        <strain evidence="3">RIB 2604</strain>
    </source>
</reference>
<dbReference type="GO" id="GO:0004312">
    <property type="term" value="F:fatty acid synthase activity"/>
    <property type="evidence" value="ECO:0007669"/>
    <property type="project" value="TreeGrafter"/>
</dbReference>
<dbReference type="PANTHER" id="PTHR43775:SF37">
    <property type="entry name" value="SI:DKEY-61P9.11"/>
    <property type="match status" value="1"/>
</dbReference>
<gene>
    <name evidence="2" type="ORF">RIB2604_03701540</name>
</gene>
<proteinExistence type="predicted"/>